<dbReference type="Proteomes" id="UP000028486">
    <property type="component" value="Chromosome"/>
</dbReference>
<organism evidence="3 4">
    <name type="scientific">Campylobacter iguaniorum</name>
    <dbReference type="NCBI Taxonomy" id="1244531"/>
    <lineage>
        <taxon>Bacteria</taxon>
        <taxon>Pseudomonadati</taxon>
        <taxon>Campylobacterota</taxon>
        <taxon>Epsilonproteobacteria</taxon>
        <taxon>Campylobacterales</taxon>
        <taxon>Campylobacteraceae</taxon>
        <taxon>Campylobacter</taxon>
    </lineage>
</organism>
<dbReference type="RefSeq" id="WP_051870968.1">
    <property type="nucleotide sequence ID" value="NZ_CP009043.1"/>
</dbReference>
<dbReference type="PANTHER" id="PTHR45398">
    <property type="match status" value="1"/>
</dbReference>
<dbReference type="HOGENOM" id="CLU_026234_1_0_7"/>
<evidence type="ECO:0000313" key="4">
    <source>
        <dbReference type="Proteomes" id="UP000028486"/>
    </source>
</evidence>
<dbReference type="InterPro" id="IPR054545">
    <property type="entry name" value="ApeI-like"/>
</dbReference>
<dbReference type="KEGG" id="caj:CIG1485E_1682"/>
<dbReference type="eggNOG" id="COG0318">
    <property type="taxonomic scope" value="Bacteria"/>
</dbReference>
<dbReference type="Gene3D" id="3.40.50.12780">
    <property type="entry name" value="N-terminal domain of ligase-like"/>
    <property type="match status" value="1"/>
</dbReference>
<dbReference type="AlphaFoldDB" id="A0A076FC17"/>
<feature type="domain" description="AMP-dependent synthetase/ligase" evidence="1">
    <location>
        <begin position="96"/>
        <end position="240"/>
    </location>
</feature>
<keyword evidence="3" id="KW-0436">Ligase</keyword>
<dbReference type="InterPro" id="IPR000873">
    <property type="entry name" value="AMP-dep_synth/lig_dom"/>
</dbReference>
<evidence type="ECO:0000259" key="2">
    <source>
        <dbReference type="Pfam" id="PF22818"/>
    </source>
</evidence>
<gene>
    <name evidence="3" type="ORF">CIG1485E_1682</name>
</gene>
<dbReference type="InterPro" id="IPR029069">
    <property type="entry name" value="HotDog_dom_sf"/>
</dbReference>
<dbReference type="OrthoDB" id="9772788at2"/>
<evidence type="ECO:0000313" key="3">
    <source>
        <dbReference type="EMBL" id="AII15491.1"/>
    </source>
</evidence>
<dbReference type="Pfam" id="PF00501">
    <property type="entry name" value="AMP-binding"/>
    <property type="match status" value="1"/>
</dbReference>
<proteinExistence type="predicted"/>
<keyword evidence="4" id="KW-1185">Reference proteome</keyword>
<dbReference type="PANTHER" id="PTHR45398:SF1">
    <property type="entry name" value="ENZYME, PUTATIVE (JCVI)-RELATED"/>
    <property type="match status" value="1"/>
</dbReference>
<dbReference type="Gene3D" id="3.10.129.10">
    <property type="entry name" value="Hotdog Thioesterase"/>
    <property type="match status" value="1"/>
</dbReference>
<sequence>MINENVYFLEEKSGFSELADQSLKFGSYLRSKNIKEIKIYLSSTFDFCVALFGAMSANALAHVVSDAKFADINDDNFAHFSGDLDSEFELNLDYEFFLYTSGSSGSSKAIKKSLKDMFEEAIFLRDFLSLNAQNLYTSVTHQHMFGLTFKVFLPLIAGLKVLSKKLDYPEIVLSYDFTNTIFISSPVVLSAISKYGGTNINKADLIVTAGSKLENELRNKFDAKIMEIYGSTETGIVAANFGSGFEILGGVNLSLNDQERLIINSKWCKEYLSSDMAEISGKSLKLLGRFDRIIKLNEFRFSLDEAECELKNHKFISDSKCALLAGDTRIKALICLSKEGKDEFRNSGKNGIIKALKGHLFDKFKTNIRHFKIVEKIEKNSYGKFSVDDFKRVWQRKLTPKFELINPLEMQANISEECFFFEGHFRDFPLVPGFMQVGFVMDALSELGTVIDKPYNVENLKFTAFLRPFDICKITISKEANLINFKVYANEKISASGRIRIV</sequence>
<dbReference type="GO" id="GO:0016874">
    <property type="term" value="F:ligase activity"/>
    <property type="evidence" value="ECO:0007669"/>
    <property type="project" value="UniProtKB-KW"/>
</dbReference>
<dbReference type="eggNOG" id="COG0764">
    <property type="taxonomic scope" value="Bacteria"/>
</dbReference>
<dbReference type="InterPro" id="IPR042099">
    <property type="entry name" value="ANL_N_sf"/>
</dbReference>
<dbReference type="SUPFAM" id="SSF54637">
    <property type="entry name" value="Thioesterase/thiol ester dehydrase-isomerase"/>
    <property type="match status" value="1"/>
</dbReference>
<name>A0A076FC17_9BACT</name>
<protein>
    <submittedName>
        <fullName evidence="3">Acyl-CoA synthetase / AMP-(Fatty) acid ligase</fullName>
    </submittedName>
</protein>
<dbReference type="Pfam" id="PF22818">
    <property type="entry name" value="ApeI-like"/>
    <property type="match status" value="1"/>
</dbReference>
<evidence type="ECO:0000259" key="1">
    <source>
        <dbReference type="Pfam" id="PF00501"/>
    </source>
</evidence>
<accession>A0A076FC17</accession>
<dbReference type="EMBL" id="CP009043">
    <property type="protein sequence ID" value="AII15491.1"/>
    <property type="molecule type" value="Genomic_DNA"/>
</dbReference>
<reference evidence="4" key="1">
    <citation type="journal article" date="2014" name="Genome Announc.">
        <title>Complete Genome Sequence of Campylobacter iguaniorum Strain 1485ET, Isolated from a Bearded Dragon (Pogona vitticeps).</title>
        <authorList>
            <person name="Gilbert M.J."/>
            <person name="Miller W.G."/>
            <person name="Yee E."/>
            <person name="Kik M."/>
            <person name="Wagenaar J.A."/>
            <person name="Duim B."/>
        </authorList>
    </citation>
    <scope>NUCLEOTIDE SEQUENCE [LARGE SCALE GENOMIC DNA]</scope>
    <source>
        <strain evidence="4">1485E</strain>
    </source>
</reference>
<feature type="domain" description="ApeI dehydratase-like" evidence="2">
    <location>
        <begin position="408"/>
        <end position="498"/>
    </location>
</feature>
<dbReference type="SUPFAM" id="SSF56801">
    <property type="entry name" value="Acetyl-CoA synthetase-like"/>
    <property type="match status" value="1"/>
</dbReference>